<dbReference type="RefSeq" id="WP_127025010.1">
    <property type="nucleotide sequence ID" value="NZ_JAVKZF010000009.1"/>
</dbReference>
<accession>A0AB37U9M9</accession>
<reference evidence="1 2" key="1">
    <citation type="journal article" date="2019" name="Genome Biol. Evol.">
        <title>Day and night: Metabolic profiles and evolutionary relationships of six axenic non-marine cyanobacteria.</title>
        <authorList>
            <person name="Will S.E."/>
            <person name="Henke P."/>
            <person name="Boedeker C."/>
            <person name="Huang S."/>
            <person name="Brinkmann H."/>
            <person name="Rohde M."/>
            <person name="Jarek M."/>
            <person name="Friedl T."/>
            <person name="Seufert S."/>
            <person name="Schumacher M."/>
            <person name="Overmann J."/>
            <person name="Neumann-Schaal M."/>
            <person name="Petersen J."/>
        </authorList>
    </citation>
    <scope>NUCLEOTIDE SEQUENCE [LARGE SCALE GENOMIC DNA]</scope>
    <source>
        <strain evidence="1 2">SAG 39.79</strain>
    </source>
</reference>
<keyword evidence="2" id="KW-1185">Reference proteome</keyword>
<dbReference type="Proteomes" id="UP000282574">
    <property type="component" value="Unassembled WGS sequence"/>
</dbReference>
<protein>
    <submittedName>
        <fullName evidence="1">Uncharacterized protein</fullName>
    </submittedName>
</protein>
<dbReference type="EMBL" id="RSCK01000118">
    <property type="protein sequence ID" value="RUT01954.1"/>
    <property type="molecule type" value="Genomic_DNA"/>
</dbReference>
<gene>
    <name evidence="1" type="ORF">DSM107010_64260</name>
</gene>
<comment type="caution">
    <text evidence="1">The sequence shown here is derived from an EMBL/GenBank/DDBJ whole genome shotgun (WGS) entry which is preliminary data.</text>
</comment>
<evidence type="ECO:0000313" key="1">
    <source>
        <dbReference type="EMBL" id="RUT01954.1"/>
    </source>
</evidence>
<dbReference type="AlphaFoldDB" id="A0AB37U9M9"/>
<sequence>MSVTKRESGSGIVFEALNGSVVAFCTQGVCYVSPICTSGVKSSILTQMPQNAALEESPTQVEFLELLAHKSK</sequence>
<organism evidence="1 2">
    <name type="scientific">Chroococcidiopsis cubana SAG 39.79</name>
    <dbReference type="NCBI Taxonomy" id="388085"/>
    <lineage>
        <taxon>Bacteria</taxon>
        <taxon>Bacillati</taxon>
        <taxon>Cyanobacteriota</taxon>
        <taxon>Cyanophyceae</taxon>
        <taxon>Chroococcidiopsidales</taxon>
        <taxon>Chroococcidiopsidaceae</taxon>
        <taxon>Chroococcidiopsis</taxon>
    </lineage>
</organism>
<proteinExistence type="predicted"/>
<evidence type="ECO:0000313" key="2">
    <source>
        <dbReference type="Proteomes" id="UP000282574"/>
    </source>
</evidence>
<name>A0AB37U9M9_9CYAN</name>